<protein>
    <submittedName>
        <fullName evidence="1">Uncharacterized protein</fullName>
    </submittedName>
</protein>
<reference evidence="1" key="1">
    <citation type="journal article" date="2015" name="Nature">
        <title>Complex archaea that bridge the gap between prokaryotes and eukaryotes.</title>
        <authorList>
            <person name="Spang A."/>
            <person name="Saw J.H."/>
            <person name="Jorgensen S.L."/>
            <person name="Zaremba-Niedzwiedzka K."/>
            <person name="Martijn J."/>
            <person name="Lind A.E."/>
            <person name="van Eijk R."/>
            <person name="Schleper C."/>
            <person name="Guy L."/>
            <person name="Ettema T.J."/>
        </authorList>
    </citation>
    <scope>NUCLEOTIDE SEQUENCE</scope>
</reference>
<dbReference type="AlphaFoldDB" id="A0A0F9N9K8"/>
<dbReference type="EMBL" id="LAZR01008547">
    <property type="protein sequence ID" value="KKM78077.1"/>
    <property type="molecule type" value="Genomic_DNA"/>
</dbReference>
<name>A0A0F9N9K8_9ZZZZ</name>
<evidence type="ECO:0000313" key="1">
    <source>
        <dbReference type="EMBL" id="KKM78077.1"/>
    </source>
</evidence>
<gene>
    <name evidence="1" type="ORF">LCGC14_1363620</name>
</gene>
<comment type="caution">
    <text evidence="1">The sequence shown here is derived from an EMBL/GenBank/DDBJ whole genome shotgun (WGS) entry which is preliminary data.</text>
</comment>
<accession>A0A0F9N9K8</accession>
<organism evidence="1">
    <name type="scientific">marine sediment metagenome</name>
    <dbReference type="NCBI Taxonomy" id="412755"/>
    <lineage>
        <taxon>unclassified sequences</taxon>
        <taxon>metagenomes</taxon>
        <taxon>ecological metagenomes</taxon>
    </lineage>
</organism>
<proteinExistence type="predicted"/>
<sequence>MRRISKDTAFWVKGNKIIELFVENHIGYIIKNPKLFGLTKEEIVNTYKSFNEPLGLEGDAREEIIKGIAKDGWIRIRYYSGHGGEYWSIQCDNYRRREESIFSFIDYAIDKNIMAFHDPVSIISYDVGGVSLSYSFGEGGISKIYVVIKKIREKNANK</sequence>